<comment type="similarity">
    <text evidence="1 2">Belongs to the dTDP-4-dehydrorhamnose reductase family.</text>
</comment>
<dbReference type="Pfam" id="PF04321">
    <property type="entry name" value="RmlD_sub_bind"/>
    <property type="match status" value="2"/>
</dbReference>
<dbReference type="Gene3D" id="3.90.25.10">
    <property type="entry name" value="UDP-galactose 4-epimerase, domain 1"/>
    <property type="match status" value="2"/>
</dbReference>
<proteinExistence type="inferred from homology"/>
<dbReference type="PANTHER" id="PTHR10491:SF4">
    <property type="entry name" value="METHIONINE ADENOSYLTRANSFERASE 2 SUBUNIT BETA"/>
    <property type="match status" value="1"/>
</dbReference>
<accession>A0A3E0VM73</accession>
<dbReference type="AlphaFoldDB" id="A0A3E0VM73"/>
<evidence type="ECO:0000256" key="2">
    <source>
        <dbReference type="RuleBase" id="RU364082"/>
    </source>
</evidence>
<dbReference type="InterPro" id="IPR005913">
    <property type="entry name" value="dTDP_dehydrorham_reduct"/>
</dbReference>
<comment type="pathway">
    <text evidence="2">Carbohydrate biosynthesis; dTDP-L-rhamnose biosynthesis.</text>
</comment>
<dbReference type="OrthoDB" id="9803892at2"/>
<dbReference type="Gene3D" id="3.40.50.720">
    <property type="entry name" value="NAD(P)-binding Rossmann-like Domain"/>
    <property type="match status" value="1"/>
</dbReference>
<evidence type="ECO:0000313" key="4">
    <source>
        <dbReference type="EMBL" id="RFA11074.1"/>
    </source>
</evidence>
<comment type="caution">
    <text evidence="4">The sequence shown here is derived from an EMBL/GenBank/DDBJ whole genome shotgun (WGS) entry which is preliminary data.</text>
</comment>
<feature type="domain" description="RmlD-like substrate binding" evidence="3">
    <location>
        <begin position="25"/>
        <end position="223"/>
    </location>
</feature>
<keyword evidence="2" id="KW-0560">Oxidoreductase</keyword>
<keyword evidence="5" id="KW-1185">Reference proteome</keyword>
<protein>
    <recommendedName>
        <fullName evidence="2">dTDP-4-dehydrorhamnose reductase</fullName>
        <ecNumber evidence="2">1.1.1.133</ecNumber>
    </recommendedName>
</protein>
<dbReference type="EC" id="1.1.1.133" evidence="2"/>
<gene>
    <name evidence="4" type="ORF">B7R54_03695</name>
</gene>
<evidence type="ECO:0000256" key="1">
    <source>
        <dbReference type="ARBA" id="ARBA00010944"/>
    </source>
</evidence>
<dbReference type="NCBIfam" id="TIGR01214">
    <property type="entry name" value="rmlD"/>
    <property type="match status" value="1"/>
</dbReference>
<evidence type="ECO:0000313" key="5">
    <source>
        <dbReference type="Proteomes" id="UP000256486"/>
    </source>
</evidence>
<dbReference type="GO" id="GO:0008831">
    <property type="term" value="F:dTDP-4-dehydrorhamnose reductase activity"/>
    <property type="evidence" value="ECO:0007669"/>
    <property type="project" value="UniProtKB-EC"/>
</dbReference>
<dbReference type="UniPathway" id="UPA00124"/>
<dbReference type="PANTHER" id="PTHR10491">
    <property type="entry name" value="DTDP-4-DEHYDRORHAMNOSE REDUCTASE"/>
    <property type="match status" value="1"/>
</dbReference>
<evidence type="ECO:0000259" key="3">
    <source>
        <dbReference type="Pfam" id="PF04321"/>
    </source>
</evidence>
<dbReference type="CDD" id="cd05254">
    <property type="entry name" value="dTDP_HR_like_SDR_e"/>
    <property type="match status" value="1"/>
</dbReference>
<comment type="function">
    <text evidence="2">Catalyzes the reduction of dTDP-6-deoxy-L-lyxo-4-hexulose to yield dTDP-L-rhamnose.</text>
</comment>
<sequence length="345" mass="35647">MSAAAPEPASASAPVPVSAPAAPRYLVTGASGMLGLDLQAALAARGADVTALGRTDLDVTDASAVLRAVAGHDVVFNLAAYTKVDDAESFEDEAYDVNATGAGNVAAAARESGATLIHVSTDYVFDGSATSPYPEDAPYSPLSAYGRTKAQGERNVLHEHPSGAYVVRTAWLYGKHGSSFPKTMLKLIADRDTVSVVNDQHGQPTWTVDVATQLLRLADAARTSAAGLHSAALRSAGLGSAGLGSAGLGGPHAAPGIYHATNSGETTWFGFTQALFGELQIDPDRVQPTDSSQFVRPAPRPAYSVLGHDAWSRAGIEPLRNWGEALHAAAISGVLEKHGNASGRR</sequence>
<dbReference type="InterPro" id="IPR036291">
    <property type="entry name" value="NAD(P)-bd_dom_sf"/>
</dbReference>
<dbReference type="Proteomes" id="UP000256486">
    <property type="component" value="Unassembled WGS sequence"/>
</dbReference>
<dbReference type="GO" id="GO:0019305">
    <property type="term" value="P:dTDP-rhamnose biosynthetic process"/>
    <property type="evidence" value="ECO:0007669"/>
    <property type="project" value="UniProtKB-UniPathway"/>
</dbReference>
<keyword evidence="2" id="KW-0521">NADP</keyword>
<organism evidence="4 5">
    <name type="scientific">Subtercola boreus</name>
    <dbReference type="NCBI Taxonomy" id="120213"/>
    <lineage>
        <taxon>Bacteria</taxon>
        <taxon>Bacillati</taxon>
        <taxon>Actinomycetota</taxon>
        <taxon>Actinomycetes</taxon>
        <taxon>Micrococcales</taxon>
        <taxon>Microbacteriaceae</taxon>
        <taxon>Subtercola</taxon>
    </lineage>
</organism>
<dbReference type="GO" id="GO:0005829">
    <property type="term" value="C:cytosol"/>
    <property type="evidence" value="ECO:0007669"/>
    <property type="project" value="TreeGrafter"/>
</dbReference>
<name>A0A3E0VM73_9MICO</name>
<dbReference type="SUPFAM" id="SSF51735">
    <property type="entry name" value="NAD(P)-binding Rossmann-fold domains"/>
    <property type="match status" value="1"/>
</dbReference>
<dbReference type="InterPro" id="IPR029903">
    <property type="entry name" value="RmlD-like-bd"/>
</dbReference>
<feature type="domain" description="RmlD-like substrate binding" evidence="3">
    <location>
        <begin position="254"/>
        <end position="329"/>
    </location>
</feature>
<reference evidence="4 5" key="1">
    <citation type="submission" date="2017-04" db="EMBL/GenBank/DDBJ databases">
        <title>Comparative genome analysis of Subtercola boreus.</title>
        <authorList>
            <person name="Cho Y.-J."/>
            <person name="Cho A."/>
            <person name="Kim O.-S."/>
            <person name="Lee J.-I."/>
        </authorList>
    </citation>
    <scope>NUCLEOTIDE SEQUENCE [LARGE SCALE GENOMIC DNA]</scope>
    <source>
        <strain evidence="4 5">K300</strain>
    </source>
</reference>
<dbReference type="EMBL" id="NBWZ01000001">
    <property type="protein sequence ID" value="RFA11074.1"/>
    <property type="molecule type" value="Genomic_DNA"/>
</dbReference>